<dbReference type="EMBL" id="CM008052">
    <property type="protein sequence ID" value="PVH35239.1"/>
    <property type="molecule type" value="Genomic_DNA"/>
</dbReference>
<dbReference type="Gramene" id="PVH35239">
    <property type="protein sequence ID" value="PVH35239"/>
    <property type="gene ID" value="PAHAL_7G134300"/>
</dbReference>
<gene>
    <name evidence="2" type="ORF">PAHAL_7G134300</name>
</gene>
<reference evidence="2" key="1">
    <citation type="submission" date="2018-04" db="EMBL/GenBank/DDBJ databases">
        <title>WGS assembly of Panicum hallii.</title>
        <authorList>
            <person name="Lovell J."/>
            <person name="Jenkins J."/>
            <person name="Lowry D."/>
            <person name="Mamidi S."/>
            <person name="Sreedasyam A."/>
            <person name="Weng X."/>
            <person name="Barry K."/>
            <person name="Bonette J."/>
            <person name="Campitelli B."/>
            <person name="Daum C."/>
            <person name="Gordon S."/>
            <person name="Gould B."/>
            <person name="Lipzen A."/>
            <person name="Macqueen A."/>
            <person name="Palacio-Mejia J."/>
            <person name="Plott C."/>
            <person name="Shakirov E."/>
            <person name="Shu S."/>
            <person name="Yoshinaga Y."/>
            <person name="Zane M."/>
            <person name="Rokhsar D."/>
            <person name="Grimwood J."/>
            <person name="Schmutz J."/>
            <person name="Juenger T."/>
        </authorList>
    </citation>
    <scope>NUCLEOTIDE SEQUENCE [LARGE SCALE GENOMIC DNA]</scope>
    <source>
        <strain evidence="2">FIL2</strain>
    </source>
</reference>
<dbReference type="Proteomes" id="UP000243499">
    <property type="component" value="Chromosome 7"/>
</dbReference>
<protein>
    <submittedName>
        <fullName evidence="2">Uncharacterized protein</fullName>
    </submittedName>
</protein>
<feature type="compositionally biased region" description="Basic and acidic residues" evidence="1">
    <location>
        <begin position="37"/>
        <end position="48"/>
    </location>
</feature>
<feature type="region of interest" description="Disordered" evidence="1">
    <location>
        <begin position="27"/>
        <end position="48"/>
    </location>
</feature>
<accession>A0A2T8IC21</accession>
<dbReference type="AlphaFoldDB" id="A0A2T8IC21"/>
<proteinExistence type="predicted"/>
<evidence type="ECO:0000313" key="2">
    <source>
        <dbReference type="EMBL" id="PVH35239.1"/>
    </source>
</evidence>
<evidence type="ECO:0000256" key="1">
    <source>
        <dbReference type="SAM" id="MobiDB-lite"/>
    </source>
</evidence>
<name>A0A2T8IC21_9POAL</name>
<sequence length="110" mass="11821">MHGRRAARHEVGEDRLTACRRAAVAGRPARRAHLRGRTVEQRSRAPRRLERPARCSAFGAFTFAQNGAAAGDRPGANQSASSYGQAAYGDGAAASSMWEAGGHYRAVLYH</sequence>
<organism evidence="2">
    <name type="scientific">Panicum hallii</name>
    <dbReference type="NCBI Taxonomy" id="206008"/>
    <lineage>
        <taxon>Eukaryota</taxon>
        <taxon>Viridiplantae</taxon>
        <taxon>Streptophyta</taxon>
        <taxon>Embryophyta</taxon>
        <taxon>Tracheophyta</taxon>
        <taxon>Spermatophyta</taxon>
        <taxon>Magnoliopsida</taxon>
        <taxon>Liliopsida</taxon>
        <taxon>Poales</taxon>
        <taxon>Poaceae</taxon>
        <taxon>PACMAD clade</taxon>
        <taxon>Panicoideae</taxon>
        <taxon>Panicodae</taxon>
        <taxon>Paniceae</taxon>
        <taxon>Panicinae</taxon>
        <taxon>Panicum</taxon>
        <taxon>Panicum sect. Panicum</taxon>
    </lineage>
</organism>